<evidence type="ECO:0000256" key="1">
    <source>
        <dbReference type="SAM" id="SignalP"/>
    </source>
</evidence>
<accession>A0ABD3QX84</accession>
<dbReference type="EMBL" id="JABMIG020000005">
    <property type="protein sequence ID" value="KAL3804868.1"/>
    <property type="molecule type" value="Genomic_DNA"/>
</dbReference>
<evidence type="ECO:0000313" key="3">
    <source>
        <dbReference type="Proteomes" id="UP001516023"/>
    </source>
</evidence>
<dbReference type="AlphaFoldDB" id="A0ABD3QX84"/>
<feature type="signal peptide" evidence="1">
    <location>
        <begin position="1"/>
        <end position="24"/>
    </location>
</feature>
<evidence type="ECO:0000313" key="2">
    <source>
        <dbReference type="EMBL" id="KAL3804868.1"/>
    </source>
</evidence>
<keyword evidence="1" id="KW-0732">Signal</keyword>
<organism evidence="2 3">
    <name type="scientific">Cyclotella cryptica</name>
    <dbReference type="NCBI Taxonomy" id="29204"/>
    <lineage>
        <taxon>Eukaryota</taxon>
        <taxon>Sar</taxon>
        <taxon>Stramenopiles</taxon>
        <taxon>Ochrophyta</taxon>
        <taxon>Bacillariophyta</taxon>
        <taxon>Coscinodiscophyceae</taxon>
        <taxon>Thalassiosirophycidae</taxon>
        <taxon>Stephanodiscales</taxon>
        <taxon>Stephanodiscaceae</taxon>
        <taxon>Cyclotella</taxon>
    </lineage>
</organism>
<protein>
    <submittedName>
        <fullName evidence="2">Uncharacterized protein</fullName>
    </submittedName>
</protein>
<feature type="chain" id="PRO_5044864387" evidence="1">
    <location>
        <begin position="25"/>
        <end position="570"/>
    </location>
</feature>
<proteinExistence type="predicted"/>
<name>A0ABD3QX84_9STRA</name>
<keyword evidence="3" id="KW-1185">Reference proteome</keyword>
<dbReference type="Proteomes" id="UP001516023">
    <property type="component" value="Unassembled WGS sequence"/>
</dbReference>
<gene>
    <name evidence="2" type="ORF">HJC23_006640</name>
</gene>
<comment type="caution">
    <text evidence="2">The sequence shown here is derived from an EMBL/GenBank/DDBJ whole genome shotgun (WGS) entry which is preliminary data.</text>
</comment>
<sequence>MTKFSSRFAVATTILCLRETFVASTETPTTSPTANVGTSKWYANYSTQRCLQDCPEGDGGECSGVTTDTWAGFYDDAQTCCGERFGYLDVDYCADRSLKVPRGTGKYYADTESGMCLQDTDPAQGAASSDKLYADVATCCKKALGWINSEYCESRSVSGTGFTGKWSVDYVNMVCKKDCATDATNYPECAPLEDRLATLFDDAASCCAGKLGWIDSTACETVSTTGKEVVSNGTEKYYADYASSPPRCAKDCEVVDGGDPECGGIIANSAGVQFFNDTATCCDAKFSWMDNGLCKAITTGASTGLWWVDYHSNSCRQDCPEADNSPCGGSPPDLSMELFDDPMTCCSVKLGWVQAANCVAASTTGSSGATNGTLMFYADYEAGHCKKDCAVDAASPECGGVLESTAGLKMFDDNAKCCSSQFSWVDSDLCEAMATGGYTNKFYVSYADNACKKDCAVDAASPECGGNPADPATDMYLNATTCCKAKVNWVDSATCVSMSETGVAVNATGSGKWYVDWALVKCVKDCPVSATSPECGGLAASWQLQNGGHGTAADCCSTQLQWVNATACHL</sequence>
<reference evidence="2 3" key="1">
    <citation type="journal article" date="2020" name="G3 (Bethesda)">
        <title>Improved Reference Genome for Cyclotella cryptica CCMP332, a Model for Cell Wall Morphogenesis, Salinity Adaptation, and Lipid Production in Diatoms (Bacillariophyta).</title>
        <authorList>
            <person name="Roberts W.R."/>
            <person name="Downey K.M."/>
            <person name="Ruck E.C."/>
            <person name="Traller J.C."/>
            <person name="Alverson A.J."/>
        </authorList>
    </citation>
    <scope>NUCLEOTIDE SEQUENCE [LARGE SCALE GENOMIC DNA]</scope>
    <source>
        <strain evidence="2 3">CCMP332</strain>
    </source>
</reference>